<dbReference type="EMBL" id="JACOMF010000008">
    <property type="protein sequence ID" value="MBC4015545.1"/>
    <property type="molecule type" value="Genomic_DNA"/>
</dbReference>
<reference evidence="10" key="1">
    <citation type="submission" date="2020-08" db="EMBL/GenBank/DDBJ databases">
        <authorList>
            <person name="Hu Y."/>
            <person name="Nguyen S.V."/>
            <person name="Li F."/>
            <person name="Fanning S."/>
        </authorList>
    </citation>
    <scope>NUCLEOTIDE SEQUENCE</scope>
    <source>
        <strain evidence="10">SYSU D8009</strain>
    </source>
</reference>
<evidence type="ECO:0000256" key="3">
    <source>
        <dbReference type="ARBA" id="ARBA00011529"/>
    </source>
</evidence>
<dbReference type="CDD" id="cd13565">
    <property type="entry name" value="PBP2_PstS"/>
    <property type="match status" value="1"/>
</dbReference>
<dbReference type="PANTHER" id="PTHR42996:SF1">
    <property type="entry name" value="PHOSPHATE-BINDING PROTEIN PSTS"/>
    <property type="match status" value="1"/>
</dbReference>
<dbReference type="GO" id="GO:0042301">
    <property type="term" value="F:phosphate ion binding"/>
    <property type="evidence" value="ECO:0007669"/>
    <property type="project" value="InterPro"/>
</dbReference>
<keyword evidence="11" id="KW-1185">Reference proteome</keyword>
<evidence type="ECO:0000256" key="4">
    <source>
        <dbReference type="ARBA" id="ARBA00021889"/>
    </source>
</evidence>
<feature type="chain" id="PRO_5040977809" description="Phosphate-binding protein PstS" evidence="8">
    <location>
        <begin position="26"/>
        <end position="349"/>
    </location>
</feature>
<evidence type="ECO:0000256" key="2">
    <source>
        <dbReference type="ARBA" id="ARBA00008725"/>
    </source>
</evidence>
<dbReference type="InterPro" id="IPR005673">
    <property type="entry name" value="ABC_phos-bd_PstS"/>
</dbReference>
<gene>
    <name evidence="10" type="primary">pstS</name>
    <name evidence="10" type="ORF">H7965_09415</name>
</gene>
<dbReference type="PIRSF" id="PIRSF002756">
    <property type="entry name" value="PstS"/>
    <property type="match status" value="1"/>
</dbReference>
<dbReference type="NCBIfam" id="NF008171">
    <property type="entry name" value="PRK10918.1"/>
    <property type="match status" value="1"/>
</dbReference>
<sequence>MNRRSLLAASGLAVAAPFLTRPSLAQGAGITGAGATFPNPVYQKWAEAGRAATGITVNYQSVGSGAGINQIKNRTVDFGATDAPLTVAQLEEAKLLQFPSVMGSLVPIVNIPGVANEQLKLTGELLADIYLGKITKWNDPRLVELNREVSLPNLAIAPAYRADGSGTTFVWVSYLSAVSSEWKSKVGVGTSVRFPAGTGARGNEGVAGTVKNIRGAIGYVENAYAITNKLVTTQLRNKAGQFVKPTQEAFIAAATNADWSAPGFAASLIDQQGATSWPIVSPTFILLPKDPADAERSRNVMKFFDWAFRNGATLAQELEYIPLPAPVQDRIRAAWKAEVKVNGQPVWTL</sequence>
<dbReference type="GO" id="GO:0035435">
    <property type="term" value="P:phosphate ion transmembrane transport"/>
    <property type="evidence" value="ECO:0007669"/>
    <property type="project" value="InterPro"/>
</dbReference>
<organism evidence="10 11">
    <name type="scientific">Siccirubricoccus deserti</name>
    <dbReference type="NCBI Taxonomy" id="2013562"/>
    <lineage>
        <taxon>Bacteria</taxon>
        <taxon>Pseudomonadati</taxon>
        <taxon>Pseudomonadota</taxon>
        <taxon>Alphaproteobacteria</taxon>
        <taxon>Acetobacterales</taxon>
        <taxon>Roseomonadaceae</taxon>
        <taxon>Siccirubricoccus</taxon>
    </lineage>
</organism>
<keyword evidence="6 7" id="KW-0592">Phosphate transport</keyword>
<comment type="subunit">
    <text evidence="3 7">The complex is composed of two ATP-binding proteins (PstB), two transmembrane proteins (PstC and PstA) and a solute-binding protein (PstS).</text>
</comment>
<dbReference type="NCBIfam" id="TIGR00975">
    <property type="entry name" value="3a0107s03"/>
    <property type="match status" value="1"/>
</dbReference>
<evidence type="ECO:0000313" key="11">
    <source>
        <dbReference type="Proteomes" id="UP000600101"/>
    </source>
</evidence>
<protein>
    <recommendedName>
        <fullName evidence="4 7">Phosphate-binding protein PstS</fullName>
    </recommendedName>
</protein>
<dbReference type="Gene3D" id="3.40.190.10">
    <property type="entry name" value="Periplasmic binding protein-like II"/>
    <property type="match status" value="2"/>
</dbReference>
<dbReference type="PANTHER" id="PTHR42996">
    <property type="entry name" value="PHOSPHATE-BINDING PROTEIN PSTS"/>
    <property type="match status" value="1"/>
</dbReference>
<comment type="caution">
    <text evidence="10">The sequence shown here is derived from an EMBL/GenBank/DDBJ whole genome shotgun (WGS) entry which is preliminary data.</text>
</comment>
<dbReference type="Proteomes" id="UP000600101">
    <property type="component" value="Unassembled WGS sequence"/>
</dbReference>
<evidence type="ECO:0000313" key="10">
    <source>
        <dbReference type="EMBL" id="MBC4015545.1"/>
    </source>
</evidence>
<dbReference type="SUPFAM" id="SSF53850">
    <property type="entry name" value="Periplasmic binding protein-like II"/>
    <property type="match status" value="1"/>
</dbReference>
<evidence type="ECO:0000259" key="9">
    <source>
        <dbReference type="Pfam" id="PF12849"/>
    </source>
</evidence>
<dbReference type="InterPro" id="IPR024370">
    <property type="entry name" value="PBP_domain"/>
</dbReference>
<feature type="domain" description="PBP" evidence="9">
    <location>
        <begin position="28"/>
        <end position="308"/>
    </location>
</feature>
<dbReference type="Pfam" id="PF12849">
    <property type="entry name" value="PBP_like_2"/>
    <property type="match status" value="1"/>
</dbReference>
<evidence type="ECO:0000256" key="5">
    <source>
        <dbReference type="ARBA" id="ARBA00022448"/>
    </source>
</evidence>
<dbReference type="InterPro" id="IPR050962">
    <property type="entry name" value="Phosphate-bind_PstS"/>
</dbReference>
<comment type="similarity">
    <text evidence="2 7">Belongs to the PstS family.</text>
</comment>
<proteinExistence type="inferred from homology"/>
<comment type="function">
    <text evidence="1 7">Part of the ABC transporter complex PstSACB involved in phosphate import.</text>
</comment>
<keyword evidence="8" id="KW-0732">Signal</keyword>
<evidence type="ECO:0000256" key="1">
    <source>
        <dbReference type="ARBA" id="ARBA00002841"/>
    </source>
</evidence>
<dbReference type="GO" id="GO:0043190">
    <property type="term" value="C:ATP-binding cassette (ABC) transporter complex"/>
    <property type="evidence" value="ECO:0007669"/>
    <property type="project" value="InterPro"/>
</dbReference>
<dbReference type="RefSeq" id="WP_186770320.1">
    <property type="nucleotide sequence ID" value="NZ_JACOMF010000008.1"/>
</dbReference>
<evidence type="ECO:0000256" key="8">
    <source>
        <dbReference type="SAM" id="SignalP"/>
    </source>
</evidence>
<dbReference type="AlphaFoldDB" id="A0A9X0QX79"/>
<accession>A0A9X0QX79</accession>
<evidence type="ECO:0000256" key="6">
    <source>
        <dbReference type="ARBA" id="ARBA00022592"/>
    </source>
</evidence>
<name>A0A9X0QX79_9PROT</name>
<feature type="signal peptide" evidence="8">
    <location>
        <begin position="1"/>
        <end position="25"/>
    </location>
</feature>
<evidence type="ECO:0000256" key="7">
    <source>
        <dbReference type="PIRNR" id="PIRNR002756"/>
    </source>
</evidence>
<keyword evidence="5 7" id="KW-0813">Transport</keyword>